<dbReference type="EMBL" id="FXYD01000002">
    <property type="protein sequence ID" value="SMX37853.1"/>
    <property type="molecule type" value="Genomic_DNA"/>
</dbReference>
<keyword evidence="1" id="KW-0479">Metal-binding</keyword>
<keyword evidence="2 6" id="KW-0378">Hydrolase</keyword>
<organism evidence="6 7">
    <name type="scientific">Octadecabacter ascidiaceicola</name>
    <dbReference type="NCBI Taxonomy" id="1655543"/>
    <lineage>
        <taxon>Bacteria</taxon>
        <taxon>Pseudomonadati</taxon>
        <taxon>Pseudomonadota</taxon>
        <taxon>Alphaproteobacteria</taxon>
        <taxon>Rhodobacterales</taxon>
        <taxon>Roseobacteraceae</taxon>
        <taxon>Octadecabacter</taxon>
    </lineage>
</organism>
<dbReference type="GO" id="GO:0046872">
    <property type="term" value="F:metal ion binding"/>
    <property type="evidence" value="ECO:0007669"/>
    <property type="project" value="UniProtKB-KW"/>
</dbReference>
<evidence type="ECO:0000259" key="5">
    <source>
        <dbReference type="Pfam" id="PF00149"/>
    </source>
</evidence>
<accession>A0A238K502</accession>
<comment type="similarity">
    <text evidence="4">Belongs to the cyclic nucleotide phosphodiesterase class-III family.</text>
</comment>
<dbReference type="RefSeq" id="WP_093995989.1">
    <property type="nucleotide sequence ID" value="NZ_FXYD01000002.1"/>
</dbReference>
<reference evidence="7" key="1">
    <citation type="submission" date="2017-05" db="EMBL/GenBank/DDBJ databases">
        <authorList>
            <person name="Rodrigo-Torres L."/>
            <person name="Arahal R. D."/>
            <person name="Lucena T."/>
        </authorList>
    </citation>
    <scope>NUCLEOTIDE SEQUENCE [LARGE SCALE GENOMIC DNA]</scope>
    <source>
        <strain evidence="7">CECT 8868</strain>
    </source>
</reference>
<proteinExistence type="inferred from homology"/>
<evidence type="ECO:0000256" key="1">
    <source>
        <dbReference type="ARBA" id="ARBA00022723"/>
    </source>
</evidence>
<name>A0A238K502_9RHOB</name>
<evidence type="ECO:0000256" key="2">
    <source>
        <dbReference type="ARBA" id="ARBA00022801"/>
    </source>
</evidence>
<dbReference type="Gene3D" id="3.60.21.10">
    <property type="match status" value="1"/>
</dbReference>
<evidence type="ECO:0000256" key="3">
    <source>
        <dbReference type="ARBA" id="ARBA00023004"/>
    </source>
</evidence>
<dbReference type="GO" id="GO:0004114">
    <property type="term" value="F:3',5'-cyclic-nucleotide phosphodiesterase activity"/>
    <property type="evidence" value="ECO:0007669"/>
    <property type="project" value="UniProtKB-EC"/>
</dbReference>
<dbReference type="PANTHER" id="PTHR42988:SF2">
    <property type="entry name" value="CYCLIC NUCLEOTIDE PHOSPHODIESTERASE CBUA0032-RELATED"/>
    <property type="match status" value="1"/>
</dbReference>
<protein>
    <submittedName>
        <fullName evidence="6">3',5'-cyclic adenosine monophosphate phosphodiesterase CpdA</fullName>
        <ecNumber evidence="6">3.1.4.17</ecNumber>
    </submittedName>
</protein>
<dbReference type="SUPFAM" id="SSF56300">
    <property type="entry name" value="Metallo-dependent phosphatases"/>
    <property type="match status" value="1"/>
</dbReference>
<dbReference type="AlphaFoldDB" id="A0A238K502"/>
<evidence type="ECO:0000313" key="6">
    <source>
        <dbReference type="EMBL" id="SMX37853.1"/>
    </source>
</evidence>
<feature type="domain" description="Calcineurin-like phosphoesterase" evidence="5">
    <location>
        <begin position="3"/>
        <end position="196"/>
    </location>
</feature>
<dbReference type="InterPro" id="IPR029052">
    <property type="entry name" value="Metallo-depent_PP-like"/>
</dbReference>
<sequence>MDKILVLTDLHLRLQGQTIIGLDPIARLGEALDAALGDHPDAKAFILMGDLTHSGFKEEYELLRDMMRNCPIPVTYMLGNHDLRAPFRSVFPDVPVTPQGHIQHIIDLPDHRIITLDTHQADVVPAHSGFLCDDRLSWLDAALAGANGRMPLVFTHHPPHTIGLPGMDAIKLTNGSDLLERLACTKAHLFCGHVHRTISGQAQGVPFTMFKSPCHQAPLDLHDADSTLSNAEPGAYGLLLLAKGGVTAHSEDVGLNFPPMSGADALPDH</sequence>
<dbReference type="Pfam" id="PF00149">
    <property type="entry name" value="Metallophos"/>
    <property type="match status" value="1"/>
</dbReference>
<dbReference type="PANTHER" id="PTHR42988">
    <property type="entry name" value="PHOSPHOHYDROLASE"/>
    <property type="match status" value="1"/>
</dbReference>
<evidence type="ECO:0000256" key="4">
    <source>
        <dbReference type="ARBA" id="ARBA00025742"/>
    </source>
</evidence>
<dbReference type="Proteomes" id="UP000203464">
    <property type="component" value="Unassembled WGS sequence"/>
</dbReference>
<dbReference type="InterPro" id="IPR050884">
    <property type="entry name" value="CNP_phosphodiesterase-III"/>
</dbReference>
<dbReference type="EC" id="3.1.4.17" evidence="6"/>
<gene>
    <name evidence="6" type="primary">cpdA</name>
    <name evidence="6" type="ORF">OCA8868_01589</name>
</gene>
<keyword evidence="7" id="KW-1185">Reference proteome</keyword>
<dbReference type="OrthoDB" id="651281at2"/>
<dbReference type="InterPro" id="IPR004843">
    <property type="entry name" value="Calcineurin-like_PHP"/>
</dbReference>
<evidence type="ECO:0000313" key="7">
    <source>
        <dbReference type="Proteomes" id="UP000203464"/>
    </source>
</evidence>
<keyword evidence="3" id="KW-0408">Iron</keyword>